<evidence type="ECO:0000256" key="1">
    <source>
        <dbReference type="SAM" id="MobiDB-lite"/>
    </source>
</evidence>
<sequence length="248" mass="27401">MHSDQQNHPMLAKVRAILAKAEDPAASPEESQAYFAKAADLMSKYGIERAMIAESLPETDKPTKRVVIESGSYLLDRVNLLMSVVDALGGQSVRWRSYDWDSGKYVQKVEIHGYESVLDRAEMLYTSLLLQAFNGMKKGRPLPGESTTAYRKTWLAGFRSAVTERLGVAERAAVDEADRQLGGKAELVLAKREDTIRAIFKAAHPKIRSAPKRRLTGSGWHEGVTAGERADLGTNPRVDSSRRQSLSA</sequence>
<evidence type="ECO:0000313" key="4">
    <source>
        <dbReference type="Proteomes" id="UP001550853"/>
    </source>
</evidence>
<gene>
    <name evidence="3" type="ORF">AB0E61_02690</name>
</gene>
<feature type="region of interest" description="Disordered" evidence="1">
    <location>
        <begin position="212"/>
        <end position="248"/>
    </location>
</feature>
<name>A0ABV2YTB8_9ACTN</name>
<dbReference type="Proteomes" id="UP001550853">
    <property type="component" value="Unassembled WGS sequence"/>
</dbReference>
<protein>
    <submittedName>
        <fullName evidence="3">DUF2786 domain-containing protein</fullName>
    </submittedName>
</protein>
<evidence type="ECO:0000313" key="3">
    <source>
        <dbReference type="EMBL" id="MEU3708990.1"/>
    </source>
</evidence>
<reference evidence="3 4" key="1">
    <citation type="submission" date="2024-06" db="EMBL/GenBank/DDBJ databases">
        <title>The Natural Products Discovery Center: Release of the First 8490 Sequenced Strains for Exploring Actinobacteria Biosynthetic Diversity.</title>
        <authorList>
            <person name="Kalkreuter E."/>
            <person name="Kautsar S.A."/>
            <person name="Yang D."/>
            <person name="Bader C.D."/>
            <person name="Teijaro C.N."/>
            <person name="Fluegel L."/>
            <person name="Davis C.M."/>
            <person name="Simpson J.R."/>
            <person name="Lauterbach L."/>
            <person name="Steele A.D."/>
            <person name="Gui C."/>
            <person name="Meng S."/>
            <person name="Li G."/>
            <person name="Viehrig K."/>
            <person name="Ye F."/>
            <person name="Su P."/>
            <person name="Kiefer A.F."/>
            <person name="Nichols A."/>
            <person name="Cepeda A.J."/>
            <person name="Yan W."/>
            <person name="Fan B."/>
            <person name="Jiang Y."/>
            <person name="Adhikari A."/>
            <person name="Zheng C.-J."/>
            <person name="Schuster L."/>
            <person name="Cowan T.M."/>
            <person name="Smanski M.J."/>
            <person name="Chevrette M.G."/>
            <person name="De Carvalho L.P.S."/>
            <person name="Shen B."/>
        </authorList>
    </citation>
    <scope>NUCLEOTIDE SEQUENCE [LARGE SCALE GENOMIC DNA]</scope>
    <source>
        <strain evidence="3 4">NPDC033039</strain>
    </source>
</reference>
<keyword evidence="4" id="KW-1185">Reference proteome</keyword>
<comment type="caution">
    <text evidence="3">The sequence shown here is derived from an EMBL/GenBank/DDBJ whole genome shotgun (WGS) entry which is preliminary data.</text>
</comment>
<dbReference type="EMBL" id="JBEZVI010000002">
    <property type="protein sequence ID" value="MEU3708990.1"/>
    <property type="molecule type" value="Genomic_DNA"/>
</dbReference>
<feature type="domain" description="DUF2786" evidence="2">
    <location>
        <begin position="10"/>
        <end position="48"/>
    </location>
</feature>
<evidence type="ECO:0000259" key="2">
    <source>
        <dbReference type="Pfam" id="PF10979"/>
    </source>
</evidence>
<accession>A0ABV2YTB8</accession>
<proteinExistence type="predicted"/>
<dbReference type="InterPro" id="IPR024498">
    <property type="entry name" value="DUF2786"/>
</dbReference>
<dbReference type="Pfam" id="PF10979">
    <property type="entry name" value="DUF2786"/>
    <property type="match status" value="1"/>
</dbReference>
<dbReference type="RefSeq" id="WP_030287089.1">
    <property type="nucleotide sequence ID" value="NZ_JBEZVI010000002.1"/>
</dbReference>
<organism evidence="3 4">
    <name type="scientific">Streptomyces catenulae</name>
    <dbReference type="NCBI Taxonomy" id="66875"/>
    <lineage>
        <taxon>Bacteria</taxon>
        <taxon>Bacillati</taxon>
        <taxon>Actinomycetota</taxon>
        <taxon>Actinomycetes</taxon>
        <taxon>Kitasatosporales</taxon>
        <taxon>Streptomycetaceae</taxon>
        <taxon>Streptomyces</taxon>
    </lineage>
</organism>